<keyword evidence="4" id="KW-1185">Reference proteome</keyword>
<organism evidence="3 4">
    <name type="scientific">Andreprevotia lacus DSM 23236</name>
    <dbReference type="NCBI Taxonomy" id="1121001"/>
    <lineage>
        <taxon>Bacteria</taxon>
        <taxon>Pseudomonadati</taxon>
        <taxon>Pseudomonadota</taxon>
        <taxon>Betaproteobacteria</taxon>
        <taxon>Neisseriales</taxon>
        <taxon>Chitinibacteraceae</taxon>
        <taxon>Andreprevotia</taxon>
    </lineage>
</organism>
<gene>
    <name evidence="3" type="ORF">SAMN02745857_03661</name>
</gene>
<evidence type="ECO:0000313" key="4">
    <source>
        <dbReference type="Proteomes" id="UP000192761"/>
    </source>
</evidence>
<dbReference type="PRINTS" id="PR01490">
    <property type="entry name" value="RTXTOXIND"/>
</dbReference>
<sequence>MSNLFRPEALKAQQSSGLGKVVLIQPVSFSIVAVFALCIVLVFGVVLIFGQYTQKIPAIGVLQPREGLSKLQIEQPATLKRLYVKEGERVKAGQVLYLLSTETETADGQQLHAAISQSVKDQLRNMDTQLDNQRTLYSLQLDDAKKKLLQLNMQAGNVDSQIDNQHKKIEIAQRIVERYEQLNRKKYISDLELQQQQGVLLDQQGRLADMERSKSELRIQMHALEADIAQLPAKLAQQRLTIQRDMSSSEATLTRNESEREIKVVAPSDGIIAGILIQQGQRGHAGQIVLSIVPEQATLLAELYVPSENIGYIKKGNRVSLRYDAFPHEKFGLQEGEVTAISSNTFNPNELGIFMKEPAPMYRVLVALKKQVAHAYGKDFPLQVGMSVKANVAVNTKKIYQIMLDPLYAASDKLGAWQ</sequence>
<dbReference type="PANTHER" id="PTHR30386">
    <property type="entry name" value="MEMBRANE FUSION SUBUNIT OF EMRAB-TOLC MULTIDRUG EFFLUX PUMP"/>
    <property type="match status" value="1"/>
</dbReference>
<keyword evidence="1" id="KW-1133">Transmembrane helix</keyword>
<keyword evidence="1" id="KW-0812">Transmembrane</keyword>
<dbReference type="Gene3D" id="2.40.50.100">
    <property type="match status" value="1"/>
</dbReference>
<accession>A0A1W1XZ40</accession>
<dbReference type="InterPro" id="IPR058982">
    <property type="entry name" value="Beta-barrel_AprE"/>
</dbReference>
<dbReference type="Proteomes" id="UP000192761">
    <property type="component" value="Unassembled WGS sequence"/>
</dbReference>
<dbReference type="PANTHER" id="PTHR30386:SF28">
    <property type="entry name" value="EXPORTED PROTEIN"/>
    <property type="match status" value="1"/>
</dbReference>
<evidence type="ECO:0000256" key="1">
    <source>
        <dbReference type="SAM" id="Phobius"/>
    </source>
</evidence>
<feature type="domain" description="AprE-like beta-barrel" evidence="2">
    <location>
        <begin position="299"/>
        <end position="393"/>
    </location>
</feature>
<reference evidence="3 4" key="1">
    <citation type="submission" date="2017-04" db="EMBL/GenBank/DDBJ databases">
        <authorList>
            <person name="Afonso C.L."/>
            <person name="Miller P.J."/>
            <person name="Scott M.A."/>
            <person name="Spackman E."/>
            <person name="Goraichik I."/>
            <person name="Dimitrov K.M."/>
            <person name="Suarez D.L."/>
            <person name="Swayne D.E."/>
        </authorList>
    </citation>
    <scope>NUCLEOTIDE SEQUENCE [LARGE SCALE GENOMIC DNA]</scope>
    <source>
        <strain evidence="3 4">DSM 23236</strain>
    </source>
</reference>
<dbReference type="OrthoDB" id="9775513at2"/>
<dbReference type="STRING" id="1121001.SAMN02745857_03661"/>
<evidence type="ECO:0000259" key="2">
    <source>
        <dbReference type="Pfam" id="PF26002"/>
    </source>
</evidence>
<dbReference type="InterPro" id="IPR050739">
    <property type="entry name" value="MFP"/>
</dbReference>
<name>A0A1W1XZ40_9NEIS</name>
<dbReference type="RefSeq" id="WP_084092603.1">
    <property type="nucleotide sequence ID" value="NZ_FWXD01000030.1"/>
</dbReference>
<dbReference type="Pfam" id="PF26002">
    <property type="entry name" value="Beta-barrel_AprE"/>
    <property type="match status" value="1"/>
</dbReference>
<keyword evidence="1" id="KW-0472">Membrane</keyword>
<evidence type="ECO:0000313" key="3">
    <source>
        <dbReference type="EMBL" id="SMC29183.1"/>
    </source>
</evidence>
<dbReference type="AlphaFoldDB" id="A0A1W1XZ40"/>
<dbReference type="EMBL" id="FWXD01000030">
    <property type="protein sequence ID" value="SMC29183.1"/>
    <property type="molecule type" value="Genomic_DNA"/>
</dbReference>
<protein>
    <submittedName>
        <fullName evidence="3">Membrane fusion protein</fullName>
    </submittedName>
</protein>
<proteinExistence type="predicted"/>
<dbReference type="Gene3D" id="2.40.30.170">
    <property type="match status" value="1"/>
</dbReference>
<feature type="transmembrane region" description="Helical" evidence="1">
    <location>
        <begin position="21"/>
        <end position="49"/>
    </location>
</feature>